<dbReference type="EMBL" id="BMPD01000006">
    <property type="protein sequence ID" value="GGK78167.1"/>
    <property type="molecule type" value="Genomic_DNA"/>
</dbReference>
<reference evidence="1" key="2">
    <citation type="submission" date="2020-09" db="EMBL/GenBank/DDBJ databases">
        <authorList>
            <person name="Sun Q."/>
            <person name="Ohkuma M."/>
        </authorList>
    </citation>
    <scope>NUCLEOTIDE SEQUENCE</scope>
    <source>
        <strain evidence="1">JCM 19018</strain>
    </source>
</reference>
<dbReference type="RefSeq" id="WP_188979714.1">
    <property type="nucleotide sequence ID" value="NZ_BMPD01000006.1"/>
</dbReference>
<organism evidence="1 2">
    <name type="scientific">Haloarcula sebkhae</name>
    <dbReference type="NCBI Taxonomy" id="932660"/>
    <lineage>
        <taxon>Archaea</taxon>
        <taxon>Methanobacteriati</taxon>
        <taxon>Methanobacteriota</taxon>
        <taxon>Stenosarchaea group</taxon>
        <taxon>Halobacteria</taxon>
        <taxon>Halobacteriales</taxon>
        <taxon>Haloarculaceae</taxon>
        <taxon>Haloarcula</taxon>
    </lineage>
</organism>
<evidence type="ECO:0000313" key="2">
    <source>
        <dbReference type="Proteomes" id="UP000614221"/>
    </source>
</evidence>
<evidence type="ECO:0000313" key="1">
    <source>
        <dbReference type="EMBL" id="GGK78167.1"/>
    </source>
</evidence>
<comment type="caution">
    <text evidence="1">The sequence shown here is derived from an EMBL/GenBank/DDBJ whole genome shotgun (WGS) entry which is preliminary data.</text>
</comment>
<protein>
    <recommendedName>
        <fullName evidence="3">Twin-arginine translocation signal domain-containing protein</fullName>
    </recommendedName>
</protein>
<name>A0A830F5R9_9EURY</name>
<sequence length="78" mass="8163">MQLSRRDFLTAAGAGTVGALALGESLHLVTDTRPDDVSGALEDLTSALPRVAVEQKESGLWALQISKTVPDPAEDVTC</sequence>
<accession>A0A830F5R9</accession>
<reference evidence="1" key="1">
    <citation type="journal article" date="2014" name="Int. J. Syst. Evol. Microbiol.">
        <title>Complete genome sequence of Corynebacterium casei LMG S-19264T (=DSM 44701T), isolated from a smear-ripened cheese.</title>
        <authorList>
            <consortium name="US DOE Joint Genome Institute (JGI-PGF)"/>
            <person name="Walter F."/>
            <person name="Albersmeier A."/>
            <person name="Kalinowski J."/>
            <person name="Ruckert C."/>
        </authorList>
    </citation>
    <scope>NUCLEOTIDE SEQUENCE</scope>
    <source>
        <strain evidence="1">JCM 19018</strain>
    </source>
</reference>
<dbReference type="PROSITE" id="PS51318">
    <property type="entry name" value="TAT"/>
    <property type="match status" value="1"/>
</dbReference>
<evidence type="ECO:0008006" key="3">
    <source>
        <dbReference type="Google" id="ProtNLM"/>
    </source>
</evidence>
<gene>
    <name evidence="1" type="ORF">GCM10009067_33250</name>
</gene>
<dbReference type="OrthoDB" id="221958at2157"/>
<dbReference type="AlphaFoldDB" id="A0A830F5R9"/>
<proteinExistence type="predicted"/>
<dbReference type="InterPro" id="IPR006311">
    <property type="entry name" value="TAT_signal"/>
</dbReference>
<dbReference type="InterPro" id="IPR019546">
    <property type="entry name" value="TAT_signal_bac_arc"/>
</dbReference>
<dbReference type="Proteomes" id="UP000614221">
    <property type="component" value="Unassembled WGS sequence"/>
</dbReference>
<dbReference type="NCBIfam" id="TIGR01409">
    <property type="entry name" value="TAT_signal_seq"/>
    <property type="match status" value="1"/>
</dbReference>